<dbReference type="EMBL" id="WEKT01000006">
    <property type="protein sequence ID" value="MZI92724.1"/>
    <property type="molecule type" value="Genomic_DNA"/>
</dbReference>
<gene>
    <name evidence="2" type="ORF">F9817_05900</name>
</gene>
<organism evidence="2 3">
    <name type="scientific">Vibrio eleionomae</name>
    <dbReference type="NCBI Taxonomy" id="2653505"/>
    <lineage>
        <taxon>Bacteria</taxon>
        <taxon>Pseudomonadati</taxon>
        <taxon>Pseudomonadota</taxon>
        <taxon>Gammaproteobacteria</taxon>
        <taxon>Vibrionales</taxon>
        <taxon>Vibrionaceae</taxon>
        <taxon>Vibrio</taxon>
    </lineage>
</organism>
<evidence type="ECO:0000313" key="2">
    <source>
        <dbReference type="EMBL" id="MZI92724.1"/>
    </source>
</evidence>
<dbReference type="Proteomes" id="UP000462621">
    <property type="component" value="Unassembled WGS sequence"/>
</dbReference>
<evidence type="ECO:0000259" key="1">
    <source>
        <dbReference type="Pfam" id="PF20419"/>
    </source>
</evidence>
<dbReference type="RefSeq" id="WP_161154021.1">
    <property type="nucleotide sequence ID" value="NZ_WEKT01000006.1"/>
</dbReference>
<dbReference type="Pfam" id="PF20419">
    <property type="entry name" value="DUF6701"/>
    <property type="match status" value="1"/>
</dbReference>
<dbReference type="AlphaFoldDB" id="A0A7X4RU48"/>
<protein>
    <recommendedName>
        <fullName evidence="1">DUF6701 domain-containing protein</fullName>
    </recommendedName>
</protein>
<evidence type="ECO:0000313" key="3">
    <source>
        <dbReference type="Proteomes" id="UP000462621"/>
    </source>
</evidence>
<name>A0A7X4RU48_9VIBR</name>
<dbReference type="InterPro" id="IPR046524">
    <property type="entry name" value="DUF6701"/>
</dbReference>
<feature type="domain" description="DUF6701" evidence="1">
    <location>
        <begin position="653"/>
        <end position="1198"/>
    </location>
</feature>
<accession>A0A7X4RU48</accession>
<keyword evidence="3" id="KW-1185">Reference proteome</keyword>
<comment type="caution">
    <text evidence="2">The sequence shown here is derived from an EMBL/GenBank/DDBJ whole genome shotgun (WGS) entry which is preliminary data.</text>
</comment>
<reference evidence="2 3" key="1">
    <citation type="submission" date="2019-10" db="EMBL/GenBank/DDBJ databases">
        <title>Vibrio sp. nov. isolated from a shrimp pond.</title>
        <authorList>
            <person name="Gomez-Gil B."/>
            <person name="Enciso-Ibarra J."/>
            <person name="Enciso-Ibarra K."/>
            <person name="Bolan-Mejia C."/>
        </authorList>
    </citation>
    <scope>NUCLEOTIDE SEQUENCE [LARGE SCALE GENOMIC DNA]</scope>
    <source>
        <strain evidence="2 3">CAIM 722</strain>
    </source>
</reference>
<proteinExistence type="predicted"/>
<sequence>MLQYLPRVWWVILLTTFYSSFSYALSAAECYSLRSDNDFAISFDINNASKNEVVGVRKGVGQLEILPLNLWSDKAFTLFDRVIYDPSIQIRRDYTIWLEYRADDGAQSNKTGTLYYYKVVNGEWSLIDSSDADLKGVNSVHLDVYGLNVDDLACDTQSVSPPILDNSRPEICDLFPEPAQSWVTNGTTNYSYYGASVMNVTNSTVQVNGWSDAYKQENTTQLHHSWDPNIKWNALRVGFDYTNTDWNMYSNSNLSVCDGMGCFPGNDDGNLAARKIDAPPLVDANFSTNQDLVITDGSLFDLRSYRHTCDLSPTSSSKCSYMDLGNNHIAITILQDIEYLDVSTYAGKKLTIHFADGISIEHFTYQGNTEVYFDKNTTVNFKTIVTASNASMTFESNAWINIAGSSLYAVDLLLNNPMLFNYVGESDSGFIYPVIYGPTATYQLKGQIFKGYLLAKQIILDTSITIQGAVTAHYLSMSNNANIQALNGSNQCSVSEEKSYALTISPSEDYTLTCKAQDISLQVVDEDGNPATDYTGYIEVSPSSNLTVVTGSGSSGVYQPNSSGLLELSLSSTKSEDKTVTTSLSSDTDTSNVSGTYHFVPYTFDVDDQYVIANKPQSVPITVQACDDSGGVIDIGYTGTPSYSSEWVAPTSGIGQLTMSNLAFSSGAATATLTMEDSGVKTVTLTDSKFNCSSYGSDCPIKGNGTLQGSFTVYSRPWTFAVCPSDGDAMDGNITDANSEGFKAAGESFALHIKPIRWVSNGSVSGAIETTNYCSSPVTQNFFSTDTQLAATVNLDHDVAEPSGGASGVLKDSDGDTSVTLLNTDGTSNSYYDFSGLTWSEVGVLQIQANTQSSYLGQTIQTGYRNIGRFYPAYLTITSNSWTYASNLDGFAYMNQPISYSFNVEAQNMSGGATTNYGDFGASLIANIKLVAVNTNAGNENIGARVADYDEHYWGDTTSWSGAALSVTRSFTLLKNETVSSPYTTSPDGPFTSGFGLEVTDSIDNVDFTDKSLARYTNQILDSTNKAFPTQPDFRYGRMVLSDVGGNSESTLSVPLKTQYWNGSQFVVNTEDSGSVFSTAGDGLCKQTIWQNTVQSSSSTLSGASAAVAVTNGQSSVVKVLPDSDTDLREKVRFWIRLDDSSTVSPQTTSSADIDCGSTYLNQPWLQYNWRGVGDEDPSAVVTFGIFRGNDRVIYRGEARMNN</sequence>